<dbReference type="EMBL" id="QGDJ01000005">
    <property type="protein sequence ID" value="PWJ18141.1"/>
    <property type="molecule type" value="Genomic_DNA"/>
</dbReference>
<evidence type="ECO:0000313" key="3">
    <source>
        <dbReference type="Proteomes" id="UP000245839"/>
    </source>
</evidence>
<sequence>MPHPNRVQPDGTFLATKARGTMMGNRGMLHDAGGTIGNRRWVGKNWVCCVLSFKGRRRAILAPGRYTELFFLDEAVALAAGHRPCAECRRADYDAWCAAWATAFGAREGAQVMDDRLHAARALPGARRLRHETGAAKDLPEGSFFASDGRPYLVTHQGALPYAPEGYGPPESLPPDDVTILTNPVTRAVLAAGYGPATHPKAVRPPSHPS</sequence>
<evidence type="ECO:0000313" key="2">
    <source>
        <dbReference type="EMBL" id="SSA46666.1"/>
    </source>
</evidence>
<gene>
    <name evidence="1" type="ORF">BCF38_105129</name>
    <name evidence="2" type="ORF">SAMN05421539_105129</name>
</gene>
<evidence type="ECO:0000313" key="1">
    <source>
        <dbReference type="EMBL" id="PWJ18141.1"/>
    </source>
</evidence>
<reference evidence="1 3" key="2">
    <citation type="submission" date="2018-03" db="EMBL/GenBank/DDBJ databases">
        <title>Genomic Encyclopedia of Archaeal and Bacterial Type Strains, Phase II (KMG-II): from individual species to whole genera.</title>
        <authorList>
            <person name="Goeker M."/>
        </authorList>
    </citation>
    <scope>NUCLEOTIDE SEQUENCE [LARGE SCALE GENOMIC DNA]</scope>
    <source>
        <strain evidence="1 3">DSM 25227</strain>
    </source>
</reference>
<proteinExistence type="predicted"/>
<keyword evidence="3" id="KW-1185">Reference proteome</keyword>
<protein>
    <recommendedName>
        <fullName evidence="5">Metal binding domain of Ada</fullName>
    </recommendedName>
</protein>
<accession>A0A2Y9ARF4</accession>
<dbReference type="EMBL" id="UETC01000005">
    <property type="protein sequence ID" value="SSA46666.1"/>
    <property type="molecule type" value="Genomic_DNA"/>
</dbReference>
<dbReference type="Proteomes" id="UP000245839">
    <property type="component" value="Unassembled WGS sequence"/>
</dbReference>
<dbReference type="Proteomes" id="UP000251571">
    <property type="component" value="Unassembled WGS sequence"/>
</dbReference>
<name>A0A2Y9ARF4_9RHOB</name>
<evidence type="ECO:0000313" key="4">
    <source>
        <dbReference type="Proteomes" id="UP000251571"/>
    </source>
</evidence>
<dbReference type="AlphaFoldDB" id="A0A2Y9ARF4"/>
<reference evidence="2 4" key="1">
    <citation type="submission" date="2016-10" db="EMBL/GenBank/DDBJ databases">
        <authorList>
            <person name="Cai Z."/>
        </authorList>
    </citation>
    <scope>NUCLEOTIDE SEQUENCE [LARGE SCALE GENOMIC DNA]</scope>
    <source>
        <strain evidence="2 4">DSM 25227</strain>
    </source>
</reference>
<dbReference type="OrthoDB" id="894286at2"/>
<evidence type="ECO:0008006" key="5">
    <source>
        <dbReference type="Google" id="ProtNLM"/>
    </source>
</evidence>
<organism evidence="2 4">
    <name type="scientific">Jannaschia seohaensis</name>
    <dbReference type="NCBI Taxonomy" id="475081"/>
    <lineage>
        <taxon>Bacteria</taxon>
        <taxon>Pseudomonadati</taxon>
        <taxon>Pseudomonadota</taxon>
        <taxon>Alphaproteobacteria</taxon>
        <taxon>Rhodobacterales</taxon>
        <taxon>Roseobacteraceae</taxon>
        <taxon>Jannaschia</taxon>
    </lineage>
</organism>